<protein>
    <submittedName>
        <fullName evidence="1">TIGR03899 family protein</fullName>
    </submittedName>
</protein>
<dbReference type="Pfam" id="PF10987">
    <property type="entry name" value="DUF2806"/>
    <property type="match status" value="1"/>
</dbReference>
<dbReference type="RefSeq" id="WP_087506432.1">
    <property type="nucleotide sequence ID" value="NZ_BMDX01000011.1"/>
</dbReference>
<dbReference type="InterPro" id="IPR021254">
    <property type="entry name" value="DUF2806"/>
</dbReference>
<reference evidence="2" key="1">
    <citation type="journal article" date="2019" name="Int. J. Syst. Evol. Microbiol.">
        <title>The Global Catalogue of Microorganisms (GCM) 10K type strain sequencing project: providing services to taxonomists for standard genome sequencing and annotation.</title>
        <authorList>
            <consortium name="The Broad Institute Genomics Platform"/>
            <consortium name="The Broad Institute Genome Sequencing Center for Infectious Disease"/>
            <person name="Wu L."/>
            <person name="Ma J."/>
        </authorList>
    </citation>
    <scope>NUCLEOTIDE SEQUENCE [LARGE SCALE GENOMIC DNA]</scope>
    <source>
        <strain evidence="2">CGMCC 1.10130</strain>
    </source>
</reference>
<dbReference type="Proteomes" id="UP000619743">
    <property type="component" value="Unassembled WGS sequence"/>
</dbReference>
<evidence type="ECO:0000313" key="2">
    <source>
        <dbReference type="Proteomes" id="UP000619743"/>
    </source>
</evidence>
<name>A0A8J2XPI3_9GAMM</name>
<accession>A0A8J2XPI3</accession>
<evidence type="ECO:0000313" key="1">
    <source>
        <dbReference type="EMBL" id="GGA80331.1"/>
    </source>
</evidence>
<sequence length="267" mass="30040">MASEPQKNSAITGARAALQQTGVTLSITGTTLEQRLDKRLQQRQLQYQKNLEAILSKGLRLIEKAATDQPLDSDWLDCFLSLAEKSSNSDMQALWASIFAKESCHAGSFSIRSLRTLSEMTRKDAQLFQQAVALHSRTPGDRSCKIIIGYHYETWGFFSDNHSEALSLNQFGLPYSGILWLMEHGLLFNSDLETSPLSPKQEYQIRLTGQLHSFTPTVNKLKLRYYRFTPVGDELAPLIGNIKHEAYHQALLTMFAKVMKPTAAKTN</sequence>
<dbReference type="OrthoDB" id="886161at2"/>
<gene>
    <name evidence="1" type="ORF">GCM10011369_22840</name>
</gene>
<dbReference type="NCBIfam" id="TIGR03899">
    <property type="entry name" value="TIGR03899 family protein"/>
    <property type="match status" value="1"/>
</dbReference>
<proteinExistence type="predicted"/>
<comment type="caution">
    <text evidence="1">The sequence shown here is derived from an EMBL/GenBank/DDBJ whole genome shotgun (WGS) entry which is preliminary data.</text>
</comment>
<dbReference type="EMBL" id="BMDX01000011">
    <property type="protein sequence ID" value="GGA80331.1"/>
    <property type="molecule type" value="Genomic_DNA"/>
</dbReference>
<keyword evidence="2" id="KW-1185">Reference proteome</keyword>
<dbReference type="AlphaFoldDB" id="A0A8J2XPI3"/>
<organism evidence="1 2">
    <name type="scientific">Neiella marina</name>
    <dbReference type="NCBI Taxonomy" id="508461"/>
    <lineage>
        <taxon>Bacteria</taxon>
        <taxon>Pseudomonadati</taxon>
        <taxon>Pseudomonadota</taxon>
        <taxon>Gammaproteobacteria</taxon>
        <taxon>Alteromonadales</taxon>
        <taxon>Echinimonadaceae</taxon>
        <taxon>Neiella</taxon>
    </lineage>
</organism>